<evidence type="ECO:0000256" key="6">
    <source>
        <dbReference type="ARBA" id="ARBA00022989"/>
    </source>
</evidence>
<keyword evidence="3" id="KW-0813">Transport</keyword>
<feature type="transmembrane region" description="Helical" evidence="8">
    <location>
        <begin position="43"/>
        <end position="60"/>
    </location>
</feature>
<evidence type="ECO:0000256" key="3">
    <source>
        <dbReference type="ARBA" id="ARBA00022448"/>
    </source>
</evidence>
<gene>
    <name evidence="9" type="ORF">GCM10022402_06020</name>
</gene>
<dbReference type="Pfam" id="PF01925">
    <property type="entry name" value="TauE"/>
    <property type="match status" value="1"/>
</dbReference>
<sequence length="239" mass="24333">MSTVLAFVIMGSALLVGAMVQSSVGLGLGLVGAPVISLVDPTLMPATLLIGTAALPMFTIGSEWRHIDWRGISWGLAGRLLGTGLGVAVVASLDPKTLGAAIGAMVLAAVAVSLWRVHVRITPWSLVIAGAVSGTTGTATSIGGPPMALLYQRESGPTVRSTLAGYFVVGTIVSLAALALGGQFEPRQAGMGLALLPFIIAGFLLGRPLRHIIDAGRLRVALLAVVTVSGTVLLIQSLL</sequence>
<keyword evidence="7 8" id="KW-0472">Membrane</keyword>
<evidence type="ECO:0000256" key="1">
    <source>
        <dbReference type="ARBA" id="ARBA00004651"/>
    </source>
</evidence>
<evidence type="ECO:0000313" key="9">
    <source>
        <dbReference type="EMBL" id="GAA3728116.1"/>
    </source>
</evidence>
<organism evidence="9 10">
    <name type="scientific">Salinactinospora qingdaonensis</name>
    <dbReference type="NCBI Taxonomy" id="702744"/>
    <lineage>
        <taxon>Bacteria</taxon>
        <taxon>Bacillati</taxon>
        <taxon>Actinomycetota</taxon>
        <taxon>Actinomycetes</taxon>
        <taxon>Streptosporangiales</taxon>
        <taxon>Nocardiopsidaceae</taxon>
        <taxon>Salinactinospora</taxon>
    </lineage>
</organism>
<evidence type="ECO:0000256" key="7">
    <source>
        <dbReference type="ARBA" id="ARBA00023136"/>
    </source>
</evidence>
<feature type="transmembrane region" description="Helical" evidence="8">
    <location>
        <begin position="163"/>
        <end position="182"/>
    </location>
</feature>
<protein>
    <recommendedName>
        <fullName evidence="8">Probable membrane transporter protein</fullName>
    </recommendedName>
</protein>
<accession>A0ABP7EYY5</accession>
<feature type="transmembrane region" description="Helical" evidence="8">
    <location>
        <begin position="218"/>
        <end position="238"/>
    </location>
</feature>
<dbReference type="RefSeq" id="WP_344967004.1">
    <property type="nucleotide sequence ID" value="NZ_BAABDD010000002.1"/>
</dbReference>
<keyword evidence="5 8" id="KW-0812">Transmembrane</keyword>
<dbReference type="InterPro" id="IPR002781">
    <property type="entry name" value="TM_pro_TauE-like"/>
</dbReference>
<evidence type="ECO:0000256" key="2">
    <source>
        <dbReference type="ARBA" id="ARBA00009142"/>
    </source>
</evidence>
<reference evidence="10" key="1">
    <citation type="journal article" date="2019" name="Int. J. Syst. Evol. Microbiol.">
        <title>The Global Catalogue of Microorganisms (GCM) 10K type strain sequencing project: providing services to taxonomists for standard genome sequencing and annotation.</title>
        <authorList>
            <consortium name="The Broad Institute Genomics Platform"/>
            <consortium name="The Broad Institute Genome Sequencing Center for Infectious Disease"/>
            <person name="Wu L."/>
            <person name="Ma J."/>
        </authorList>
    </citation>
    <scope>NUCLEOTIDE SEQUENCE [LARGE SCALE GENOMIC DNA]</scope>
    <source>
        <strain evidence="10">JCM 17137</strain>
    </source>
</reference>
<comment type="subcellular location">
    <subcellularLocation>
        <location evidence="1 8">Cell membrane</location>
        <topology evidence="1 8">Multi-pass membrane protein</topology>
    </subcellularLocation>
</comment>
<dbReference type="PANTHER" id="PTHR30269">
    <property type="entry name" value="TRANSMEMBRANE PROTEIN YFCA"/>
    <property type="match status" value="1"/>
</dbReference>
<dbReference type="InterPro" id="IPR052017">
    <property type="entry name" value="TSUP"/>
</dbReference>
<feature type="transmembrane region" description="Helical" evidence="8">
    <location>
        <begin position="97"/>
        <end position="115"/>
    </location>
</feature>
<dbReference type="Proteomes" id="UP001500908">
    <property type="component" value="Unassembled WGS sequence"/>
</dbReference>
<comment type="similarity">
    <text evidence="2 8">Belongs to the 4-toluene sulfonate uptake permease (TSUP) (TC 2.A.102) family.</text>
</comment>
<comment type="caution">
    <text evidence="9">The sequence shown here is derived from an EMBL/GenBank/DDBJ whole genome shotgun (WGS) entry which is preliminary data.</text>
</comment>
<evidence type="ECO:0000256" key="5">
    <source>
        <dbReference type="ARBA" id="ARBA00022692"/>
    </source>
</evidence>
<evidence type="ECO:0000256" key="8">
    <source>
        <dbReference type="RuleBase" id="RU363041"/>
    </source>
</evidence>
<evidence type="ECO:0000313" key="10">
    <source>
        <dbReference type="Proteomes" id="UP001500908"/>
    </source>
</evidence>
<evidence type="ECO:0000256" key="4">
    <source>
        <dbReference type="ARBA" id="ARBA00022475"/>
    </source>
</evidence>
<name>A0ABP7EYY5_9ACTN</name>
<keyword evidence="6 8" id="KW-1133">Transmembrane helix</keyword>
<feature type="transmembrane region" description="Helical" evidence="8">
    <location>
        <begin position="72"/>
        <end position="91"/>
    </location>
</feature>
<keyword evidence="10" id="KW-1185">Reference proteome</keyword>
<proteinExistence type="inferred from homology"/>
<keyword evidence="4 8" id="KW-1003">Cell membrane</keyword>
<dbReference type="PANTHER" id="PTHR30269:SF37">
    <property type="entry name" value="MEMBRANE TRANSPORTER PROTEIN"/>
    <property type="match status" value="1"/>
</dbReference>
<dbReference type="EMBL" id="BAABDD010000002">
    <property type="protein sequence ID" value="GAA3728116.1"/>
    <property type="molecule type" value="Genomic_DNA"/>
</dbReference>
<feature type="transmembrane region" description="Helical" evidence="8">
    <location>
        <begin position="188"/>
        <end position="206"/>
    </location>
</feature>